<dbReference type="InterPro" id="IPR001452">
    <property type="entry name" value="SH3_domain"/>
</dbReference>
<accession>A0ABU9IV09</accession>
<keyword evidence="1" id="KW-0728">SH3 domain</keyword>
<dbReference type="SMART" id="SM00326">
    <property type="entry name" value="SH3"/>
    <property type="match status" value="1"/>
</dbReference>
<evidence type="ECO:0000256" key="1">
    <source>
        <dbReference type="ARBA" id="ARBA00022443"/>
    </source>
</evidence>
<evidence type="ECO:0000313" key="3">
    <source>
        <dbReference type="EMBL" id="MEL1262810.1"/>
    </source>
</evidence>
<feature type="domain" description="SH3" evidence="2">
    <location>
        <begin position="58"/>
        <end position="114"/>
    </location>
</feature>
<protein>
    <submittedName>
        <fullName evidence="3">SH3 domain-containing protein</fullName>
    </submittedName>
</protein>
<proteinExistence type="predicted"/>
<gene>
    <name evidence="3" type="ORF">AAD027_00275</name>
</gene>
<dbReference type="InterPro" id="IPR014593">
    <property type="entry name" value="UCP034961_SH3_2"/>
</dbReference>
<dbReference type="PROSITE" id="PS50002">
    <property type="entry name" value="SH3"/>
    <property type="match status" value="1"/>
</dbReference>
<organism evidence="3 4">
    <name type="scientific">Pseudoxanthomonas putridarboris</name>
    <dbReference type="NCBI Taxonomy" id="752605"/>
    <lineage>
        <taxon>Bacteria</taxon>
        <taxon>Pseudomonadati</taxon>
        <taxon>Pseudomonadota</taxon>
        <taxon>Gammaproteobacteria</taxon>
        <taxon>Lysobacterales</taxon>
        <taxon>Lysobacteraceae</taxon>
        <taxon>Pseudoxanthomonas</taxon>
    </lineage>
</organism>
<dbReference type="CDD" id="cd00174">
    <property type="entry name" value="SH3"/>
    <property type="match status" value="1"/>
</dbReference>
<dbReference type="Gene3D" id="2.30.30.40">
    <property type="entry name" value="SH3 Domains"/>
    <property type="match status" value="1"/>
</dbReference>
<dbReference type="Proteomes" id="UP001459204">
    <property type="component" value="Unassembled WGS sequence"/>
</dbReference>
<name>A0ABU9IV09_9GAMM</name>
<dbReference type="EMBL" id="JBBWWT010000001">
    <property type="protein sequence ID" value="MEL1262810.1"/>
    <property type="molecule type" value="Genomic_DNA"/>
</dbReference>
<comment type="caution">
    <text evidence="3">The sequence shown here is derived from an EMBL/GenBank/DDBJ whole genome shotgun (WGS) entry which is preliminary data.</text>
</comment>
<dbReference type="SUPFAM" id="SSF50044">
    <property type="entry name" value="SH3-domain"/>
    <property type="match status" value="1"/>
</dbReference>
<evidence type="ECO:0000313" key="4">
    <source>
        <dbReference type="Proteomes" id="UP001459204"/>
    </source>
</evidence>
<evidence type="ECO:0000259" key="2">
    <source>
        <dbReference type="PROSITE" id="PS50002"/>
    </source>
</evidence>
<dbReference type="PIRSF" id="PIRSF034961">
    <property type="entry name" value="UCP034961_SH3_2"/>
    <property type="match status" value="1"/>
</dbReference>
<dbReference type="InterPro" id="IPR036028">
    <property type="entry name" value="SH3-like_dom_sf"/>
</dbReference>
<reference evidence="3 4" key="1">
    <citation type="submission" date="2024-04" db="EMBL/GenBank/DDBJ databases">
        <title>Draft genome sequence of Pseudoxanthomonas putridarboris WD12.</title>
        <authorList>
            <person name="Oh J."/>
        </authorList>
    </citation>
    <scope>NUCLEOTIDE SEQUENCE [LARGE SCALE GENOMIC DNA]</scope>
    <source>
        <strain evidence="3 4">WD12</strain>
    </source>
</reference>
<keyword evidence="4" id="KW-1185">Reference proteome</keyword>
<sequence length="115" mass="12891">MKRARVIATHRTPDRPAVRVATGDRVTLGERDTDWPHFVWATLASGLGGWIPAAMFDAERGAATALDDYDTRELDAEAGETLVLHHEMADWWWAENVLGKAGWVPARNLELIDER</sequence>
<dbReference type="RefSeq" id="WP_341724014.1">
    <property type="nucleotide sequence ID" value="NZ_JBBWWT010000001.1"/>
</dbReference>